<reference evidence="10" key="1">
    <citation type="submission" date="2021-07" db="EMBL/GenBank/DDBJ databases">
        <title>Pseudohoeflea marina sp. nov. a polyhydroxyalcanoate-producing bacterium.</title>
        <authorList>
            <person name="Zheng W."/>
            <person name="Yu S."/>
            <person name="Huang Y."/>
        </authorList>
    </citation>
    <scope>NUCLEOTIDE SEQUENCE</scope>
    <source>
        <strain evidence="10">DP4N28-3</strain>
    </source>
</reference>
<protein>
    <recommendedName>
        <fullName evidence="1">Cytochrome c1</fullName>
    </recommendedName>
</protein>
<feature type="transmembrane region" description="Helical" evidence="7">
    <location>
        <begin position="255"/>
        <end position="273"/>
    </location>
</feature>
<evidence type="ECO:0000256" key="5">
    <source>
        <dbReference type="ARBA" id="ARBA00023136"/>
    </source>
</evidence>
<feature type="signal peptide" evidence="8">
    <location>
        <begin position="1"/>
        <end position="24"/>
    </location>
</feature>
<evidence type="ECO:0000256" key="2">
    <source>
        <dbReference type="ARBA" id="ARBA00022617"/>
    </source>
</evidence>
<sequence length="283" mass="31183">MRKLFAQVAPIAAMVLALSAPAMAAEEEGATPHYPLLKPKLVDWSFAGPLGGYDKGQLQRGLKVYTEVCAACHSMNLVAFRTLEDLGYNEAQVKTFAANYEVEDGPNGDGEMFTRTAVQSDYFPSPFPNEEAAAAANNGAAPPDFSLLAKARYVERGFPQFVFDIFTGYNESGPNYIYSLLTGYQEPPEGIEVPEGAYFNPYYLAGPALAMAPPLSDEQVTYDDGSPETVDQYSKDVSAFMMWAAEPHMEERKRTGFMVILFLLILTGLIFMTKKSIFSRVEH</sequence>
<dbReference type="PANTHER" id="PTHR10266:SF3">
    <property type="entry name" value="CYTOCHROME C1, HEME PROTEIN, MITOCHONDRIAL"/>
    <property type="match status" value="1"/>
</dbReference>
<keyword evidence="4 6" id="KW-0408">Iron</keyword>
<gene>
    <name evidence="10" type="ORF">KY465_02345</name>
</gene>
<dbReference type="PROSITE" id="PS51007">
    <property type="entry name" value="CYTC"/>
    <property type="match status" value="1"/>
</dbReference>
<evidence type="ECO:0000256" key="1">
    <source>
        <dbReference type="ARBA" id="ARBA00016165"/>
    </source>
</evidence>
<evidence type="ECO:0000256" key="6">
    <source>
        <dbReference type="PROSITE-ProRule" id="PRU00433"/>
    </source>
</evidence>
<evidence type="ECO:0000256" key="8">
    <source>
        <dbReference type="SAM" id="SignalP"/>
    </source>
</evidence>
<keyword evidence="5 7" id="KW-0472">Membrane</keyword>
<name>A0ABS6WJJ1_9HYPH</name>
<keyword evidence="7" id="KW-0812">Transmembrane</keyword>
<keyword evidence="11" id="KW-1185">Reference proteome</keyword>
<feature type="domain" description="Cytochrome c" evidence="9">
    <location>
        <begin position="56"/>
        <end position="245"/>
    </location>
</feature>
<feature type="chain" id="PRO_5047133871" description="Cytochrome c1" evidence="8">
    <location>
        <begin position="25"/>
        <end position="283"/>
    </location>
</feature>
<keyword evidence="2 6" id="KW-0349">Heme</keyword>
<dbReference type="InterPro" id="IPR002326">
    <property type="entry name" value="Cyt_c1"/>
</dbReference>
<evidence type="ECO:0000313" key="10">
    <source>
        <dbReference type="EMBL" id="MBW3096114.1"/>
    </source>
</evidence>
<proteinExistence type="predicted"/>
<comment type="caution">
    <text evidence="10">The sequence shown here is derived from an EMBL/GenBank/DDBJ whole genome shotgun (WGS) entry which is preliminary data.</text>
</comment>
<evidence type="ECO:0000313" key="11">
    <source>
        <dbReference type="Proteomes" id="UP001430804"/>
    </source>
</evidence>
<dbReference type="Proteomes" id="UP001430804">
    <property type="component" value="Unassembled WGS sequence"/>
</dbReference>
<organism evidence="10 11">
    <name type="scientific">Pseudohoeflea coraliihabitans</name>
    <dbReference type="NCBI Taxonomy" id="2860393"/>
    <lineage>
        <taxon>Bacteria</taxon>
        <taxon>Pseudomonadati</taxon>
        <taxon>Pseudomonadota</taxon>
        <taxon>Alphaproteobacteria</taxon>
        <taxon>Hyphomicrobiales</taxon>
        <taxon>Rhizobiaceae</taxon>
        <taxon>Pseudohoeflea</taxon>
    </lineage>
</organism>
<keyword evidence="8" id="KW-0732">Signal</keyword>
<dbReference type="PANTHER" id="PTHR10266">
    <property type="entry name" value="CYTOCHROME C1"/>
    <property type="match status" value="1"/>
</dbReference>
<dbReference type="RefSeq" id="WP_219158039.1">
    <property type="nucleotide sequence ID" value="NZ_JAHWQX010000001.1"/>
</dbReference>
<evidence type="ECO:0000256" key="3">
    <source>
        <dbReference type="ARBA" id="ARBA00022723"/>
    </source>
</evidence>
<evidence type="ECO:0000259" key="9">
    <source>
        <dbReference type="PROSITE" id="PS51007"/>
    </source>
</evidence>
<keyword evidence="3 6" id="KW-0479">Metal-binding</keyword>
<dbReference type="EMBL" id="JAHWQX010000001">
    <property type="protein sequence ID" value="MBW3096114.1"/>
    <property type="molecule type" value="Genomic_DNA"/>
</dbReference>
<evidence type="ECO:0000256" key="4">
    <source>
        <dbReference type="ARBA" id="ARBA00023004"/>
    </source>
</evidence>
<evidence type="ECO:0000256" key="7">
    <source>
        <dbReference type="SAM" id="Phobius"/>
    </source>
</evidence>
<accession>A0ABS6WJJ1</accession>
<dbReference type="Pfam" id="PF02167">
    <property type="entry name" value="Cytochrom_C1"/>
    <property type="match status" value="1"/>
</dbReference>
<dbReference type="InterPro" id="IPR009056">
    <property type="entry name" value="Cyt_c-like_dom"/>
</dbReference>
<keyword evidence="7" id="KW-1133">Transmembrane helix</keyword>